<keyword evidence="4 8" id="KW-0805">Transcription regulation</keyword>
<dbReference type="Pfam" id="PF05669">
    <property type="entry name" value="Med31"/>
    <property type="match status" value="1"/>
</dbReference>
<name>A0AAV5GLB6_9BASI</name>
<keyword evidence="5 8" id="KW-0010">Activator</keyword>
<reference evidence="10 11" key="1">
    <citation type="submission" date="2021-12" db="EMBL/GenBank/DDBJ databases">
        <title>High titer production of polyol ester of fatty acids by Rhodotorula paludigena BS15 towards product separation-free biomass refinery.</title>
        <authorList>
            <person name="Mano J."/>
            <person name="Ono H."/>
            <person name="Tanaka T."/>
            <person name="Naito K."/>
            <person name="Sushida H."/>
            <person name="Ike M."/>
            <person name="Tokuyasu K."/>
            <person name="Kitaoka M."/>
        </authorList>
    </citation>
    <scope>NUCLEOTIDE SEQUENCE [LARGE SCALE GENOMIC DNA]</scope>
    <source>
        <strain evidence="10 11">BS15</strain>
    </source>
</reference>
<dbReference type="GO" id="GO:0006355">
    <property type="term" value="P:regulation of DNA-templated transcription"/>
    <property type="evidence" value="ECO:0007669"/>
    <property type="project" value="InterPro"/>
</dbReference>
<dbReference type="InterPro" id="IPR008831">
    <property type="entry name" value="Mediator_Med31"/>
</dbReference>
<dbReference type="EMBL" id="BQKY01000006">
    <property type="protein sequence ID" value="GJN90162.1"/>
    <property type="molecule type" value="Genomic_DNA"/>
</dbReference>
<evidence type="ECO:0000256" key="5">
    <source>
        <dbReference type="ARBA" id="ARBA00023159"/>
    </source>
</evidence>
<evidence type="ECO:0000256" key="8">
    <source>
        <dbReference type="RuleBase" id="RU364129"/>
    </source>
</evidence>
<comment type="subcellular location">
    <subcellularLocation>
        <location evidence="1 8">Nucleus</location>
    </subcellularLocation>
</comment>
<dbReference type="InterPro" id="IPR038089">
    <property type="entry name" value="Med31_sf"/>
</dbReference>
<evidence type="ECO:0000256" key="3">
    <source>
        <dbReference type="ARBA" id="ARBA00019660"/>
    </source>
</evidence>
<keyword evidence="7 8" id="KW-0539">Nucleus</keyword>
<evidence type="ECO:0000256" key="2">
    <source>
        <dbReference type="ARBA" id="ARBA00006378"/>
    </source>
</evidence>
<dbReference type="Proteomes" id="UP001342314">
    <property type="component" value="Unassembled WGS sequence"/>
</dbReference>
<gene>
    <name evidence="10" type="ORF">Rhopal_003161-T1</name>
</gene>
<comment type="similarity">
    <text evidence="2 8">Belongs to the Mediator complex subunit 31 family.</text>
</comment>
<comment type="function">
    <text evidence="8">Component of the Mediator complex, a coactivator involved in the regulated transcription of nearly all RNA polymerase II-dependent genes. Mediator functions as a bridge to convey information from gene-specific regulatory proteins to the basal RNA polymerase II transcription machinery. Mediator is recruited to promoters by direct interactions with regulatory proteins and serves as a scaffold for the assembly of a functional preinitiation complex with RNA polymerase II and the general transcription factors.</text>
</comment>
<feature type="region of interest" description="Disordered" evidence="9">
    <location>
        <begin position="145"/>
        <end position="166"/>
    </location>
</feature>
<dbReference type="PANTHER" id="PTHR13186">
    <property type="entry name" value="MEDIATOR OF RNA POLYMERASE II TRANSCRIPTION SUBUNIT 31"/>
    <property type="match status" value="1"/>
</dbReference>
<accession>A0AAV5GLB6</accession>
<dbReference type="GO" id="GO:0003712">
    <property type="term" value="F:transcription coregulator activity"/>
    <property type="evidence" value="ECO:0007669"/>
    <property type="project" value="InterPro"/>
</dbReference>
<dbReference type="AlphaFoldDB" id="A0AAV5GLB6"/>
<sequence>MASVAAAPAPAAAAPTPEQRAANRIRFETELEFVSSLANPFYLQSLAQQGLYLTYLLYFRDPRYARFLQYPQCLHHLSLLTAPGAAGSSFRRALKDDGLLAQEWAGKMVAHWAGWREGEGAVPGSLGGAASGLVEGKAEVNGAAGAPHAVNGEGKGKEVEVSAAGA</sequence>
<comment type="caution">
    <text evidence="10">The sequence shown here is derived from an EMBL/GenBank/DDBJ whole genome shotgun (WGS) entry which is preliminary data.</text>
</comment>
<evidence type="ECO:0000256" key="7">
    <source>
        <dbReference type="ARBA" id="ARBA00023242"/>
    </source>
</evidence>
<organism evidence="10 11">
    <name type="scientific">Rhodotorula paludigena</name>
    <dbReference type="NCBI Taxonomy" id="86838"/>
    <lineage>
        <taxon>Eukaryota</taxon>
        <taxon>Fungi</taxon>
        <taxon>Dikarya</taxon>
        <taxon>Basidiomycota</taxon>
        <taxon>Pucciniomycotina</taxon>
        <taxon>Microbotryomycetes</taxon>
        <taxon>Sporidiobolales</taxon>
        <taxon>Sporidiobolaceae</taxon>
        <taxon>Rhodotorula</taxon>
    </lineage>
</organism>
<evidence type="ECO:0000256" key="1">
    <source>
        <dbReference type="ARBA" id="ARBA00004123"/>
    </source>
</evidence>
<dbReference type="Gene3D" id="1.10.10.1340">
    <property type="entry name" value="Mediator of RNA polymerase II, submodule Med31 (Soh1)"/>
    <property type="match status" value="1"/>
</dbReference>
<evidence type="ECO:0000313" key="10">
    <source>
        <dbReference type="EMBL" id="GJN90162.1"/>
    </source>
</evidence>
<evidence type="ECO:0000256" key="9">
    <source>
        <dbReference type="SAM" id="MobiDB-lite"/>
    </source>
</evidence>
<dbReference type="GO" id="GO:0016592">
    <property type="term" value="C:mediator complex"/>
    <property type="evidence" value="ECO:0007669"/>
    <property type="project" value="InterPro"/>
</dbReference>
<protein>
    <recommendedName>
        <fullName evidence="3 8">Mediator of RNA polymerase II transcription subunit 31</fullName>
    </recommendedName>
</protein>
<evidence type="ECO:0000313" key="11">
    <source>
        <dbReference type="Proteomes" id="UP001342314"/>
    </source>
</evidence>
<keyword evidence="6 8" id="KW-0804">Transcription</keyword>
<comment type="subunit">
    <text evidence="8">Component of the Mediator complex.</text>
</comment>
<evidence type="ECO:0000256" key="4">
    <source>
        <dbReference type="ARBA" id="ARBA00023015"/>
    </source>
</evidence>
<evidence type="ECO:0000256" key="6">
    <source>
        <dbReference type="ARBA" id="ARBA00023163"/>
    </source>
</evidence>
<keyword evidence="11" id="KW-1185">Reference proteome</keyword>
<proteinExistence type="inferred from homology"/>